<proteinExistence type="predicted"/>
<dbReference type="Pfam" id="PF14343">
    <property type="entry name" value="PrcB_C"/>
    <property type="match status" value="1"/>
</dbReference>
<organism evidence="3 4">
    <name type="scientific">Marinobacter daepoensis</name>
    <dbReference type="NCBI Taxonomy" id="262077"/>
    <lineage>
        <taxon>Bacteria</taxon>
        <taxon>Pseudomonadati</taxon>
        <taxon>Pseudomonadota</taxon>
        <taxon>Gammaproteobacteria</taxon>
        <taxon>Pseudomonadales</taxon>
        <taxon>Marinobacteraceae</taxon>
        <taxon>Marinobacter</taxon>
    </lineage>
</organism>
<feature type="domain" description="PrcB C-terminal" evidence="2">
    <location>
        <begin position="87"/>
        <end position="142"/>
    </location>
</feature>
<keyword evidence="1" id="KW-0732">Signal</keyword>
<name>A0ABS3BK56_9GAMM</name>
<evidence type="ECO:0000313" key="3">
    <source>
        <dbReference type="EMBL" id="MBN7771117.1"/>
    </source>
</evidence>
<evidence type="ECO:0000256" key="1">
    <source>
        <dbReference type="SAM" id="SignalP"/>
    </source>
</evidence>
<dbReference type="InterPro" id="IPR025748">
    <property type="entry name" value="PrcB_C_dom"/>
</dbReference>
<accession>A0ABS3BK56</accession>
<feature type="signal peptide" evidence="1">
    <location>
        <begin position="1"/>
        <end position="19"/>
    </location>
</feature>
<dbReference type="GO" id="GO:0006508">
    <property type="term" value="P:proteolysis"/>
    <property type="evidence" value="ECO:0007669"/>
    <property type="project" value="UniProtKB-KW"/>
</dbReference>
<protein>
    <submittedName>
        <fullName evidence="3">Protease complex subunit PrcB family protein</fullName>
    </submittedName>
</protein>
<dbReference type="GO" id="GO:0008233">
    <property type="term" value="F:peptidase activity"/>
    <property type="evidence" value="ECO:0007669"/>
    <property type="project" value="UniProtKB-KW"/>
</dbReference>
<evidence type="ECO:0000259" key="2">
    <source>
        <dbReference type="Pfam" id="PF14343"/>
    </source>
</evidence>
<gene>
    <name evidence="3" type="ORF">JYP53_14530</name>
</gene>
<feature type="chain" id="PRO_5045913258" evidence="1">
    <location>
        <begin position="20"/>
        <end position="165"/>
    </location>
</feature>
<keyword evidence="4" id="KW-1185">Reference proteome</keyword>
<dbReference type="PROSITE" id="PS51257">
    <property type="entry name" value="PROKAR_LIPOPROTEIN"/>
    <property type="match status" value="1"/>
</dbReference>
<dbReference type="EMBL" id="JAFKDB010000019">
    <property type="protein sequence ID" value="MBN7771117.1"/>
    <property type="molecule type" value="Genomic_DNA"/>
</dbReference>
<sequence>MKTSLVTTLVGAVALTWLAGCSATGEAQPEESIKIRQITQSAHCGLTGPGVAYLRSSEERETMLDVSGQNMATDAVRNVDLSREDLVIVTLGQKPTGGYSVGLTGAHEQERVLDLVMQVSAPGPDMMVTQVITSPCVVLAVEKRGWKQVRVQGVAERELIRNLEN</sequence>
<keyword evidence="3" id="KW-0645">Protease</keyword>
<reference evidence="3 4" key="1">
    <citation type="submission" date="2021-02" db="EMBL/GenBank/DDBJ databases">
        <title>PHA producing bacteria isolated from coastal sediment in Guangdong, Shenzhen.</title>
        <authorList>
            <person name="Zheng W."/>
            <person name="Yu S."/>
            <person name="Huang Y."/>
        </authorList>
    </citation>
    <scope>NUCLEOTIDE SEQUENCE [LARGE SCALE GENOMIC DNA]</scope>
    <source>
        <strain evidence="3 4">TN21-5</strain>
    </source>
</reference>
<dbReference type="Proteomes" id="UP000664344">
    <property type="component" value="Unassembled WGS sequence"/>
</dbReference>
<evidence type="ECO:0000313" key="4">
    <source>
        <dbReference type="Proteomes" id="UP000664344"/>
    </source>
</evidence>
<comment type="caution">
    <text evidence="3">The sequence shown here is derived from an EMBL/GenBank/DDBJ whole genome shotgun (WGS) entry which is preliminary data.</text>
</comment>
<keyword evidence="3" id="KW-0378">Hydrolase</keyword>
<dbReference type="RefSeq" id="WP_029652769.1">
    <property type="nucleotide sequence ID" value="NZ_JAFKDB010000019.1"/>
</dbReference>